<evidence type="ECO:0000313" key="2">
    <source>
        <dbReference type="EMBL" id="SFX57004.1"/>
    </source>
</evidence>
<keyword evidence="1" id="KW-0175">Coiled coil</keyword>
<dbReference type="EMBL" id="FPJW01000007">
    <property type="protein sequence ID" value="SFX57004.1"/>
    <property type="molecule type" value="Genomic_DNA"/>
</dbReference>
<dbReference type="AlphaFoldDB" id="A0A1K1Y6Z9"/>
<accession>A0A1K1Y6Z9</accession>
<organism evidence="2 3">
    <name type="scientific">Marinospirillum alkaliphilum DSM 21637</name>
    <dbReference type="NCBI Taxonomy" id="1122209"/>
    <lineage>
        <taxon>Bacteria</taxon>
        <taxon>Pseudomonadati</taxon>
        <taxon>Pseudomonadota</taxon>
        <taxon>Gammaproteobacteria</taxon>
        <taxon>Oceanospirillales</taxon>
        <taxon>Oceanospirillaceae</taxon>
        <taxon>Marinospirillum</taxon>
    </lineage>
</organism>
<dbReference type="NCBIfam" id="TIGR02444">
    <property type="entry name" value="TIGR02444 family protein"/>
    <property type="match status" value="1"/>
</dbReference>
<protein>
    <submittedName>
        <fullName evidence="2">TIGR02444 family protein</fullName>
    </submittedName>
</protein>
<gene>
    <name evidence="2" type="ORF">SAMN02745752_02128</name>
</gene>
<dbReference type="OrthoDB" id="5795846at2"/>
<dbReference type="Proteomes" id="UP000182350">
    <property type="component" value="Unassembled WGS sequence"/>
</dbReference>
<dbReference type="RefSeq" id="WP_072326442.1">
    <property type="nucleotide sequence ID" value="NZ_FPJW01000007.1"/>
</dbReference>
<feature type="coiled-coil region" evidence="1">
    <location>
        <begin position="67"/>
        <end position="116"/>
    </location>
</feature>
<evidence type="ECO:0000256" key="1">
    <source>
        <dbReference type="SAM" id="Coils"/>
    </source>
</evidence>
<dbReference type="STRING" id="1122209.SAMN02745752_02128"/>
<reference evidence="2 3" key="1">
    <citation type="submission" date="2016-11" db="EMBL/GenBank/DDBJ databases">
        <authorList>
            <person name="Jaros S."/>
            <person name="Januszkiewicz K."/>
            <person name="Wedrychowicz H."/>
        </authorList>
    </citation>
    <scope>NUCLEOTIDE SEQUENCE [LARGE SCALE GENOMIC DNA]</scope>
    <source>
        <strain evidence="2 3">DSM 21637</strain>
    </source>
</reference>
<proteinExistence type="predicted"/>
<name>A0A1K1Y6Z9_9GAMM</name>
<sequence length="188" mass="22593">MLLHDNPFWRFSLSLYQLKRIKDACLQLQDESGANVNLLLFALWVSQQQLRFAPDWKQSFQQLDNWHRDYTLQLRRQRNELKVLAEKADQHEDGPLHRMRDHIMKAELLAEQQEQAVLYYYYQERQGLLDCENKEAALIENLCNCFEDPTQVDDAPLKVLLGVLLDERDTEFAIVRLREQLERRHQRR</sequence>
<dbReference type="InterPro" id="IPR012659">
    <property type="entry name" value="CHP02444"/>
</dbReference>
<keyword evidence="3" id="KW-1185">Reference proteome</keyword>
<dbReference type="Pfam" id="PF09523">
    <property type="entry name" value="DUF2390"/>
    <property type="match status" value="1"/>
</dbReference>
<evidence type="ECO:0000313" key="3">
    <source>
        <dbReference type="Proteomes" id="UP000182350"/>
    </source>
</evidence>